<dbReference type="AlphaFoldDB" id="A0AAD4YHE3"/>
<comment type="caution">
    <text evidence="1">The sequence shown here is derived from an EMBL/GenBank/DDBJ whole genome shotgun (WGS) entry which is preliminary data.</text>
</comment>
<dbReference type="Proteomes" id="UP001214576">
    <property type="component" value="Unassembled WGS sequence"/>
</dbReference>
<accession>A0AAD4YHE3</accession>
<gene>
    <name evidence="1" type="ORF">MG293_000473</name>
</gene>
<keyword evidence="2" id="KW-1185">Reference proteome</keyword>
<reference evidence="1" key="1">
    <citation type="submission" date="2022-03" db="EMBL/GenBank/DDBJ databases">
        <title>Genomic analyses of argali, domestic sheep and their hybrids provide insights into chromosomal evolution, heterosis and genetic basis of agronomic traits.</title>
        <authorList>
            <person name="Li M."/>
        </authorList>
    </citation>
    <scope>NUCLEOTIDE SEQUENCE</scope>
    <source>
        <strain evidence="1">CAU-MHL-2022a</strain>
        <tissue evidence="1">Skin</tissue>
    </source>
</reference>
<dbReference type="EMBL" id="JAKZEL010000001">
    <property type="protein sequence ID" value="KAI4548143.1"/>
    <property type="molecule type" value="Genomic_DNA"/>
</dbReference>
<proteinExistence type="predicted"/>
<evidence type="ECO:0000313" key="2">
    <source>
        <dbReference type="Proteomes" id="UP001214576"/>
    </source>
</evidence>
<organism evidence="1 2">
    <name type="scientific">Ovis ammon polii</name>
    <dbReference type="NCBI Taxonomy" id="230172"/>
    <lineage>
        <taxon>Eukaryota</taxon>
        <taxon>Metazoa</taxon>
        <taxon>Chordata</taxon>
        <taxon>Craniata</taxon>
        <taxon>Vertebrata</taxon>
        <taxon>Euteleostomi</taxon>
        <taxon>Mammalia</taxon>
        <taxon>Eutheria</taxon>
        <taxon>Laurasiatheria</taxon>
        <taxon>Artiodactyla</taxon>
        <taxon>Ruminantia</taxon>
        <taxon>Pecora</taxon>
        <taxon>Bovidae</taxon>
        <taxon>Caprinae</taxon>
        <taxon>Ovis</taxon>
    </lineage>
</organism>
<sequence length="136" mass="15257">MSQRLAEEDSIVLFPKSSIVPEIKQNVVEYAQDSLSGREALDHIPIRKSIFGKEDGISHIPLSLTLELRKEDPFQGLKLDSCLTLGNELSEETHVLTKQKILLGKDTQVNIGQTCVQCEYTVKLSDVIHNPDSYSY</sequence>
<evidence type="ECO:0000313" key="1">
    <source>
        <dbReference type="EMBL" id="KAI4548143.1"/>
    </source>
</evidence>
<name>A0AAD4YHE3_OVIAM</name>
<protein>
    <submittedName>
        <fullName evidence="1">Uncharacterized protein</fullName>
    </submittedName>
</protein>